<dbReference type="AlphaFoldDB" id="A0AAD7CBD6"/>
<organism evidence="1 2">
    <name type="scientific">Mycena rosella</name>
    <name type="common">Pink bonnet</name>
    <name type="synonym">Agaricus rosellus</name>
    <dbReference type="NCBI Taxonomy" id="1033263"/>
    <lineage>
        <taxon>Eukaryota</taxon>
        <taxon>Fungi</taxon>
        <taxon>Dikarya</taxon>
        <taxon>Basidiomycota</taxon>
        <taxon>Agaricomycotina</taxon>
        <taxon>Agaricomycetes</taxon>
        <taxon>Agaricomycetidae</taxon>
        <taxon>Agaricales</taxon>
        <taxon>Marasmiineae</taxon>
        <taxon>Mycenaceae</taxon>
        <taxon>Mycena</taxon>
    </lineage>
</organism>
<accession>A0AAD7CBD6</accession>
<dbReference type="Proteomes" id="UP001221757">
    <property type="component" value="Unassembled WGS sequence"/>
</dbReference>
<reference evidence="1" key="1">
    <citation type="submission" date="2023-03" db="EMBL/GenBank/DDBJ databases">
        <title>Massive genome expansion in bonnet fungi (Mycena s.s.) driven by repeated elements and novel gene families across ecological guilds.</title>
        <authorList>
            <consortium name="Lawrence Berkeley National Laboratory"/>
            <person name="Harder C.B."/>
            <person name="Miyauchi S."/>
            <person name="Viragh M."/>
            <person name="Kuo A."/>
            <person name="Thoen E."/>
            <person name="Andreopoulos B."/>
            <person name="Lu D."/>
            <person name="Skrede I."/>
            <person name="Drula E."/>
            <person name="Henrissat B."/>
            <person name="Morin E."/>
            <person name="Kohler A."/>
            <person name="Barry K."/>
            <person name="LaButti K."/>
            <person name="Morin E."/>
            <person name="Salamov A."/>
            <person name="Lipzen A."/>
            <person name="Mereny Z."/>
            <person name="Hegedus B."/>
            <person name="Baldrian P."/>
            <person name="Stursova M."/>
            <person name="Weitz H."/>
            <person name="Taylor A."/>
            <person name="Grigoriev I.V."/>
            <person name="Nagy L.G."/>
            <person name="Martin F."/>
            <person name="Kauserud H."/>
        </authorList>
    </citation>
    <scope>NUCLEOTIDE SEQUENCE</scope>
    <source>
        <strain evidence="1">CBHHK067</strain>
    </source>
</reference>
<protein>
    <submittedName>
        <fullName evidence="1">Uncharacterized protein</fullName>
    </submittedName>
</protein>
<gene>
    <name evidence="1" type="ORF">B0H17DRAFT_960125</name>
</gene>
<evidence type="ECO:0000313" key="2">
    <source>
        <dbReference type="Proteomes" id="UP001221757"/>
    </source>
</evidence>
<dbReference type="EMBL" id="JARKIE010000418">
    <property type="protein sequence ID" value="KAJ7642518.1"/>
    <property type="molecule type" value="Genomic_DNA"/>
</dbReference>
<evidence type="ECO:0000313" key="1">
    <source>
        <dbReference type="EMBL" id="KAJ7642518.1"/>
    </source>
</evidence>
<proteinExistence type="predicted"/>
<comment type="caution">
    <text evidence="1">The sequence shown here is derived from an EMBL/GenBank/DDBJ whole genome shotgun (WGS) entry which is preliminary data.</text>
</comment>
<sequence>MTSGGTERLFTKIIKSLRDKPTRKSTASNLDRIRCCIEETFGYQPTDSAIWTSIRSNNIHRLTRIFCGNASTT</sequence>
<name>A0AAD7CBD6_MYCRO</name>
<keyword evidence="2" id="KW-1185">Reference proteome</keyword>